<dbReference type="AlphaFoldDB" id="A0A2B7YIL6"/>
<accession>A0A2B7YIL6</accession>
<evidence type="ECO:0000256" key="1">
    <source>
        <dbReference type="SAM" id="Coils"/>
    </source>
</evidence>
<organism evidence="2 3">
    <name type="scientific">Fusobacterium nucleatum subsp. polymorphum</name>
    <name type="common">Fusobacterium polymorphum</name>
    <dbReference type="NCBI Taxonomy" id="76857"/>
    <lineage>
        <taxon>Bacteria</taxon>
        <taxon>Fusobacteriati</taxon>
        <taxon>Fusobacteriota</taxon>
        <taxon>Fusobacteriia</taxon>
        <taxon>Fusobacteriales</taxon>
        <taxon>Fusobacteriaceae</taxon>
        <taxon>Fusobacterium</taxon>
    </lineage>
</organism>
<proteinExistence type="predicted"/>
<comment type="caution">
    <text evidence="2">The sequence shown here is derived from an EMBL/GenBank/DDBJ whole genome shotgun (WGS) entry which is preliminary data.</text>
</comment>
<gene>
    <name evidence="2" type="ORF">RN96_07210</name>
</gene>
<protein>
    <submittedName>
        <fullName evidence="2">Uncharacterized protein</fullName>
    </submittedName>
</protein>
<keyword evidence="1" id="KW-0175">Coiled coil</keyword>
<dbReference type="EMBL" id="NJGI01000004">
    <property type="protein sequence ID" value="PGH20873.1"/>
    <property type="molecule type" value="Genomic_DNA"/>
</dbReference>
<dbReference type="Proteomes" id="UP000222862">
    <property type="component" value="Unassembled WGS sequence"/>
</dbReference>
<evidence type="ECO:0000313" key="2">
    <source>
        <dbReference type="EMBL" id="PGH20873.1"/>
    </source>
</evidence>
<feature type="coiled-coil region" evidence="1">
    <location>
        <begin position="393"/>
        <end position="420"/>
    </location>
</feature>
<reference evidence="2 3" key="1">
    <citation type="submission" date="2017-06" db="EMBL/GenBank/DDBJ databases">
        <title>Genome sequencing of Fusobacterium nucleatum subsp. polymorphum KCOM 1232 (=ChDC F37).</title>
        <authorList>
            <person name="Kook J.-K."/>
            <person name="Park S.-N."/>
            <person name="Lim Y.K."/>
            <person name="Roh H."/>
        </authorList>
    </citation>
    <scope>NUCLEOTIDE SEQUENCE [LARGE SCALE GENOMIC DNA]</scope>
    <source>
        <strain evidence="3">KCOM 1232 ( ChDC F37)</strain>
    </source>
</reference>
<dbReference type="RefSeq" id="WP_098702940.1">
    <property type="nucleotide sequence ID" value="NZ_NJGI01000004.1"/>
</dbReference>
<name>A0A2B7YIL6_FUSNP</name>
<evidence type="ECO:0000313" key="3">
    <source>
        <dbReference type="Proteomes" id="UP000222862"/>
    </source>
</evidence>
<sequence>MKWYCKKCATIHDDNELCPKIKLQLKNNKNLLGEAADFITVAGEHNLITSNNINKILKPISNLLNSDLTYEGTYQVSRDIQVFKRLNEEFFNNCNAFLTPKNAQKYLIEIIKKAIEKAKNTGKSEEETVKKAINNFMIKITGASQEVDWLRYEKGKLSSIFNESVLYNGNAAGVDGQIVNRITGNAKRVTIKASIDTMTKDSTGVNDINEALKKGTLEENELVVGPKGMTKALRKAGVNNPVEEINSAKDIRDSNERLLNKIKNGEATPSITGKQLLKKVGQGAIIGGAISLSISSITNYIRYRNGEIDREEAFKEISKDTVKGLLTGGAISGVSLFFPPVTIGAIVGVTVGIYINKTASNVLDEIYGKGGYKAILDSSGYVYGMTINLLDYYKEISKNIKETKKNINETKEISQRIKNNFDVFEKLKGE</sequence>